<dbReference type="PANTHER" id="PTHR43163">
    <property type="entry name" value="DIPEPTIDE TRANSPORT SYSTEM PERMEASE PROTEIN DPPB-RELATED"/>
    <property type="match status" value="1"/>
</dbReference>
<dbReference type="PANTHER" id="PTHR43163:SF6">
    <property type="entry name" value="DIPEPTIDE TRANSPORT SYSTEM PERMEASE PROTEIN DPPB-RELATED"/>
    <property type="match status" value="1"/>
</dbReference>
<dbReference type="Proteomes" id="UP000661607">
    <property type="component" value="Unassembled WGS sequence"/>
</dbReference>
<feature type="transmembrane region" description="Helical" evidence="7">
    <location>
        <begin position="9"/>
        <end position="29"/>
    </location>
</feature>
<dbReference type="InterPro" id="IPR045621">
    <property type="entry name" value="BPD_transp_1_N"/>
</dbReference>
<dbReference type="InterPro" id="IPR000515">
    <property type="entry name" value="MetI-like"/>
</dbReference>
<feature type="transmembrane region" description="Helical" evidence="7">
    <location>
        <begin position="238"/>
        <end position="260"/>
    </location>
</feature>
<feature type="transmembrane region" description="Helical" evidence="7">
    <location>
        <begin position="280"/>
        <end position="306"/>
    </location>
</feature>
<evidence type="ECO:0000256" key="1">
    <source>
        <dbReference type="ARBA" id="ARBA00004651"/>
    </source>
</evidence>
<evidence type="ECO:0000259" key="8">
    <source>
        <dbReference type="PROSITE" id="PS50928"/>
    </source>
</evidence>
<evidence type="ECO:0000256" key="3">
    <source>
        <dbReference type="ARBA" id="ARBA00022475"/>
    </source>
</evidence>
<feature type="domain" description="ABC transmembrane type-1" evidence="8">
    <location>
        <begin position="95"/>
        <end position="303"/>
    </location>
</feature>
<sequence length="314" mass="33661">MARFVANRLLALIPVLALVALITFGILHFTPGDPTVAILGMDATQEQRQALREALDLDRPIAEQFASWVGGLLSLDFGQSLYLGVPVRQALAEYLEPTVLLAVYSLVIALLVGVPAGVVSGVRRGGLVDRLVMGASVLINAVPSFFFGILMIMFFAVHLDLVPTGGYVSPVEDPLGHVSSMLLPSLVLGISLTGFARIIRSSVLDVMSAEYMETAYSKGLTRGQVVTRHVLRNAAIPSLTVIGISFGHLLGGAVVTEYVFNLQGVGQLLVESIARRDYPVIQAGVLLSALLFCLVSLAVDVIYAYLDPRVRYGR</sequence>
<protein>
    <submittedName>
        <fullName evidence="9">Peptide/nickel transport system permease protein</fullName>
    </submittedName>
</protein>
<proteinExistence type="inferred from homology"/>
<dbReference type="SUPFAM" id="SSF161098">
    <property type="entry name" value="MetI-like"/>
    <property type="match status" value="1"/>
</dbReference>
<organism evidence="9 10">
    <name type="scientific">Nonomuraea africana</name>
    <dbReference type="NCBI Taxonomy" id="46171"/>
    <lineage>
        <taxon>Bacteria</taxon>
        <taxon>Bacillati</taxon>
        <taxon>Actinomycetota</taxon>
        <taxon>Actinomycetes</taxon>
        <taxon>Streptosporangiales</taxon>
        <taxon>Streptosporangiaceae</taxon>
        <taxon>Nonomuraea</taxon>
    </lineage>
</organism>
<keyword evidence="4 7" id="KW-0812">Transmembrane</keyword>
<evidence type="ECO:0000313" key="10">
    <source>
        <dbReference type="Proteomes" id="UP000661607"/>
    </source>
</evidence>
<keyword evidence="6 7" id="KW-0472">Membrane</keyword>
<evidence type="ECO:0000256" key="6">
    <source>
        <dbReference type="ARBA" id="ARBA00023136"/>
    </source>
</evidence>
<name>A0ABR9K6F2_9ACTN</name>
<evidence type="ECO:0000313" key="9">
    <source>
        <dbReference type="EMBL" id="MBE1557585.1"/>
    </source>
</evidence>
<dbReference type="EMBL" id="JADBEF010000001">
    <property type="protein sequence ID" value="MBE1557585.1"/>
    <property type="molecule type" value="Genomic_DNA"/>
</dbReference>
<feature type="transmembrane region" description="Helical" evidence="7">
    <location>
        <begin position="131"/>
        <end position="157"/>
    </location>
</feature>
<evidence type="ECO:0000256" key="2">
    <source>
        <dbReference type="ARBA" id="ARBA00022448"/>
    </source>
</evidence>
<feature type="transmembrane region" description="Helical" evidence="7">
    <location>
        <begin position="99"/>
        <end position="119"/>
    </location>
</feature>
<evidence type="ECO:0000256" key="5">
    <source>
        <dbReference type="ARBA" id="ARBA00022989"/>
    </source>
</evidence>
<dbReference type="Pfam" id="PF19300">
    <property type="entry name" value="BPD_transp_1_N"/>
    <property type="match status" value="1"/>
</dbReference>
<comment type="caution">
    <text evidence="9">The sequence shown here is derived from an EMBL/GenBank/DDBJ whole genome shotgun (WGS) entry which is preliminary data.</text>
</comment>
<keyword evidence="2 7" id="KW-0813">Transport</keyword>
<dbReference type="InterPro" id="IPR035906">
    <property type="entry name" value="MetI-like_sf"/>
</dbReference>
<feature type="transmembrane region" description="Helical" evidence="7">
    <location>
        <begin position="177"/>
        <end position="199"/>
    </location>
</feature>
<dbReference type="RefSeq" id="WP_192773174.1">
    <property type="nucleotide sequence ID" value="NZ_BAAASY010000019.1"/>
</dbReference>
<gene>
    <name evidence="9" type="ORF">H4W81_000364</name>
</gene>
<evidence type="ECO:0000256" key="4">
    <source>
        <dbReference type="ARBA" id="ARBA00022692"/>
    </source>
</evidence>
<comment type="subcellular location">
    <subcellularLocation>
        <location evidence="1 7">Cell membrane</location>
        <topology evidence="1 7">Multi-pass membrane protein</topology>
    </subcellularLocation>
</comment>
<keyword evidence="3" id="KW-1003">Cell membrane</keyword>
<keyword evidence="5 7" id="KW-1133">Transmembrane helix</keyword>
<dbReference type="PROSITE" id="PS50928">
    <property type="entry name" value="ABC_TM1"/>
    <property type="match status" value="1"/>
</dbReference>
<evidence type="ECO:0000256" key="7">
    <source>
        <dbReference type="RuleBase" id="RU363032"/>
    </source>
</evidence>
<dbReference type="CDD" id="cd06261">
    <property type="entry name" value="TM_PBP2"/>
    <property type="match status" value="1"/>
</dbReference>
<keyword evidence="10" id="KW-1185">Reference proteome</keyword>
<reference evidence="9 10" key="1">
    <citation type="submission" date="2020-10" db="EMBL/GenBank/DDBJ databases">
        <title>Sequencing the genomes of 1000 actinobacteria strains.</title>
        <authorList>
            <person name="Klenk H.-P."/>
        </authorList>
    </citation>
    <scope>NUCLEOTIDE SEQUENCE [LARGE SCALE GENOMIC DNA]</scope>
    <source>
        <strain evidence="9 10">DSM 43748</strain>
    </source>
</reference>
<comment type="similarity">
    <text evidence="7">Belongs to the binding-protein-dependent transport system permease family.</text>
</comment>
<dbReference type="Pfam" id="PF00528">
    <property type="entry name" value="BPD_transp_1"/>
    <property type="match status" value="1"/>
</dbReference>
<accession>A0ABR9K6F2</accession>
<dbReference type="Gene3D" id="1.10.3720.10">
    <property type="entry name" value="MetI-like"/>
    <property type="match status" value="1"/>
</dbReference>